<keyword evidence="14" id="KW-0969">Cilium</keyword>
<accession>A0A398CKP4</accession>
<dbReference type="GO" id="GO:0003774">
    <property type="term" value="F:cytoskeletal motor activity"/>
    <property type="evidence" value="ECO:0007669"/>
    <property type="project" value="InterPro"/>
</dbReference>
<dbReference type="PIRSF" id="PIRSF004862">
    <property type="entry name" value="FliF"/>
    <property type="match status" value="1"/>
</dbReference>
<keyword evidence="4" id="KW-1003">Cell membrane</keyword>
<protein>
    <recommendedName>
        <fullName evidence="9">Flagellar M-ring protein</fullName>
    </recommendedName>
</protein>
<evidence type="ECO:0000256" key="6">
    <source>
        <dbReference type="ARBA" id="ARBA00022989"/>
    </source>
</evidence>
<keyword evidence="14" id="KW-0282">Flagellum</keyword>
<dbReference type="GO" id="GO:0071973">
    <property type="term" value="P:bacterial-type flagellum-dependent cell motility"/>
    <property type="evidence" value="ECO:0007669"/>
    <property type="project" value="InterPro"/>
</dbReference>
<evidence type="ECO:0000256" key="4">
    <source>
        <dbReference type="ARBA" id="ARBA00022475"/>
    </source>
</evidence>
<sequence>MNEKLGQVRERLSGFWNQYSKKQKAVLGGAALLLLLTIILLTYAFTRTEYELAFQNLDNTDAQSIIQYLDAEGISYKLGADGSSISVPSAAASRVKVAVGSQGLVQQGSIGFAEMTKGSSAIGTTDNEFKVKYRNALNGEIQQLLLGMQGVQRAKVLVNLPEESVFLSDQDREKATASVVMTFKPGFRPKQEEIDSYFNLVKTAVPNLDVDGITITSTSGELTPSNGGSNANSSGIVETQFEIRRKFENDIKRNIQSFLNPIVGMDNMVVSVVSTLNFDKQVTEVNKVEPLPNNDNKGIVISEKTSNESYTGQSGQTGGVAGTGETDISNYPGGTTSEGTSSEKTSTTTNYEPTRIKDQIEYAPYKVKDLAVNVAVAESVMTPEKQNAYKAMLVANVRTLLAESGLELTDEALASRVSVISQSFEGNGSVSSGVAASTYWLAGLGVLALALLGGGGYIMYRRRKASEEAKELAEMAATRTELPTIDIDNVAGESQVRKQLESLAKRKPEEFVNLLRTWLVDE</sequence>
<dbReference type="Pfam" id="PF01514">
    <property type="entry name" value="YscJ_FliF"/>
    <property type="match status" value="1"/>
</dbReference>
<evidence type="ECO:0000313" key="15">
    <source>
        <dbReference type="Proteomes" id="UP000266340"/>
    </source>
</evidence>
<name>A0A398CKP4_9BACL</name>
<organism evidence="14 15">
    <name type="scientific">Cohnella faecalis</name>
    <dbReference type="NCBI Taxonomy" id="2315694"/>
    <lineage>
        <taxon>Bacteria</taxon>
        <taxon>Bacillati</taxon>
        <taxon>Bacillota</taxon>
        <taxon>Bacilli</taxon>
        <taxon>Bacillales</taxon>
        <taxon>Paenibacillaceae</taxon>
        <taxon>Cohnella</taxon>
    </lineage>
</organism>
<evidence type="ECO:0000256" key="10">
    <source>
        <dbReference type="SAM" id="MobiDB-lite"/>
    </source>
</evidence>
<evidence type="ECO:0000256" key="3">
    <source>
        <dbReference type="ARBA" id="ARBA00007971"/>
    </source>
</evidence>
<feature type="domain" description="Flagellar M-ring N-terminal" evidence="12">
    <location>
        <begin position="46"/>
        <end position="222"/>
    </location>
</feature>
<dbReference type="PRINTS" id="PR01009">
    <property type="entry name" value="FLGMRINGFLIF"/>
</dbReference>
<dbReference type="InterPro" id="IPR000067">
    <property type="entry name" value="FlgMring_FliF"/>
</dbReference>
<keyword evidence="14" id="KW-0966">Cell projection</keyword>
<dbReference type="RefSeq" id="WP_119149386.1">
    <property type="nucleotide sequence ID" value="NZ_JBHSOV010000024.1"/>
</dbReference>
<keyword evidence="5 11" id="KW-0812">Transmembrane</keyword>
<dbReference type="Pfam" id="PF08345">
    <property type="entry name" value="YscJ_FliF_C"/>
    <property type="match status" value="1"/>
</dbReference>
<evidence type="ECO:0000256" key="9">
    <source>
        <dbReference type="PIRNR" id="PIRNR004862"/>
    </source>
</evidence>
<dbReference type="Gene3D" id="3.30.300.30">
    <property type="match status" value="1"/>
</dbReference>
<dbReference type="InterPro" id="IPR045851">
    <property type="entry name" value="AMP-bd_C_sf"/>
</dbReference>
<evidence type="ECO:0000259" key="12">
    <source>
        <dbReference type="Pfam" id="PF01514"/>
    </source>
</evidence>
<dbReference type="AlphaFoldDB" id="A0A398CKP4"/>
<dbReference type="OrthoDB" id="9807026at2"/>
<keyword evidence="7 11" id="KW-0472">Membrane</keyword>
<dbReference type="InterPro" id="IPR006182">
    <property type="entry name" value="FliF_N_dom"/>
</dbReference>
<dbReference type="InterPro" id="IPR013556">
    <property type="entry name" value="Flag_M-ring_C"/>
</dbReference>
<keyword evidence="6 11" id="KW-1133">Transmembrane helix</keyword>
<feature type="transmembrane region" description="Helical" evidence="11">
    <location>
        <begin position="25"/>
        <end position="45"/>
    </location>
</feature>
<feature type="compositionally biased region" description="Low complexity" evidence="10">
    <location>
        <begin position="333"/>
        <end position="349"/>
    </location>
</feature>
<feature type="transmembrane region" description="Helical" evidence="11">
    <location>
        <begin position="439"/>
        <end position="460"/>
    </location>
</feature>
<evidence type="ECO:0000256" key="2">
    <source>
        <dbReference type="ARBA" id="ARBA00004651"/>
    </source>
</evidence>
<evidence type="ECO:0000256" key="5">
    <source>
        <dbReference type="ARBA" id="ARBA00022692"/>
    </source>
</evidence>
<comment type="caution">
    <text evidence="14">The sequence shown here is derived from an EMBL/GenBank/DDBJ whole genome shotgun (WGS) entry which is preliminary data.</text>
</comment>
<keyword evidence="15" id="KW-1185">Reference proteome</keyword>
<dbReference type="InterPro" id="IPR043427">
    <property type="entry name" value="YscJ/FliF"/>
</dbReference>
<proteinExistence type="inferred from homology"/>
<feature type="compositionally biased region" description="Polar residues" evidence="10">
    <location>
        <begin position="304"/>
        <end position="314"/>
    </location>
</feature>
<evidence type="ECO:0000259" key="13">
    <source>
        <dbReference type="Pfam" id="PF08345"/>
    </source>
</evidence>
<dbReference type="PANTHER" id="PTHR30046">
    <property type="entry name" value="FLAGELLAR M-RING PROTEIN"/>
    <property type="match status" value="1"/>
</dbReference>
<keyword evidence="8 9" id="KW-0975">Bacterial flagellum</keyword>
<dbReference type="GO" id="GO:0005886">
    <property type="term" value="C:plasma membrane"/>
    <property type="evidence" value="ECO:0007669"/>
    <property type="project" value="UniProtKB-SubCell"/>
</dbReference>
<evidence type="ECO:0000256" key="7">
    <source>
        <dbReference type="ARBA" id="ARBA00023136"/>
    </source>
</evidence>
<evidence type="ECO:0000256" key="11">
    <source>
        <dbReference type="SAM" id="Phobius"/>
    </source>
</evidence>
<comment type="function">
    <text evidence="9">The M ring may be actively involved in energy transduction.</text>
</comment>
<reference evidence="14 15" key="1">
    <citation type="submission" date="2018-09" db="EMBL/GenBank/DDBJ databases">
        <title>Cohnella cavernae sp. nov., isolated from a karst cave.</title>
        <authorList>
            <person name="Zhu H."/>
        </authorList>
    </citation>
    <scope>NUCLEOTIDE SEQUENCE [LARGE SCALE GENOMIC DNA]</scope>
    <source>
        <strain evidence="14 15">K2E09-144</strain>
    </source>
</reference>
<evidence type="ECO:0000256" key="8">
    <source>
        <dbReference type="ARBA" id="ARBA00023143"/>
    </source>
</evidence>
<dbReference type="EMBL" id="QXJM01000037">
    <property type="protein sequence ID" value="RIE03283.1"/>
    <property type="molecule type" value="Genomic_DNA"/>
</dbReference>
<comment type="subcellular location">
    <subcellularLocation>
        <location evidence="1 9">Bacterial flagellum basal body</location>
    </subcellularLocation>
    <subcellularLocation>
        <location evidence="2">Cell membrane</location>
        <topology evidence="2">Multi-pass membrane protein</topology>
    </subcellularLocation>
</comment>
<evidence type="ECO:0000313" key="14">
    <source>
        <dbReference type="EMBL" id="RIE03283.1"/>
    </source>
</evidence>
<feature type="domain" description="Flagellar M-ring C-terminal" evidence="13">
    <location>
        <begin position="259"/>
        <end position="391"/>
    </location>
</feature>
<gene>
    <name evidence="14" type="primary">fliF</name>
    <name evidence="14" type="ORF">D3H35_11365</name>
</gene>
<evidence type="ECO:0000256" key="1">
    <source>
        <dbReference type="ARBA" id="ARBA00004117"/>
    </source>
</evidence>
<feature type="region of interest" description="Disordered" evidence="10">
    <location>
        <begin position="304"/>
        <end position="349"/>
    </location>
</feature>
<dbReference type="PANTHER" id="PTHR30046:SF0">
    <property type="entry name" value="FLAGELLAR M-RING PROTEIN"/>
    <property type="match status" value="1"/>
</dbReference>
<dbReference type="GO" id="GO:0009431">
    <property type="term" value="C:bacterial-type flagellum basal body, MS ring"/>
    <property type="evidence" value="ECO:0007669"/>
    <property type="project" value="InterPro"/>
</dbReference>
<dbReference type="Proteomes" id="UP000266340">
    <property type="component" value="Unassembled WGS sequence"/>
</dbReference>
<comment type="similarity">
    <text evidence="3 9">Belongs to the FliF family.</text>
</comment>
<dbReference type="NCBIfam" id="TIGR00206">
    <property type="entry name" value="fliF"/>
    <property type="match status" value="1"/>
</dbReference>